<dbReference type="OrthoDB" id="5241784at2"/>
<dbReference type="Proteomes" id="UP000314616">
    <property type="component" value="Chromosome"/>
</dbReference>
<dbReference type="GO" id="GO:0016020">
    <property type="term" value="C:membrane"/>
    <property type="evidence" value="ECO:0007669"/>
    <property type="project" value="InterPro"/>
</dbReference>
<dbReference type="KEGG" id="gyu:FE374_17905"/>
<dbReference type="GO" id="GO:0000155">
    <property type="term" value="F:phosphorelay sensor kinase activity"/>
    <property type="evidence" value="ECO:0007669"/>
    <property type="project" value="InterPro"/>
</dbReference>
<dbReference type="SUPFAM" id="SSF55874">
    <property type="entry name" value="ATPase domain of HSP90 chaperone/DNA topoisomerase II/histidine kinase"/>
    <property type="match status" value="1"/>
</dbReference>
<evidence type="ECO:0000256" key="3">
    <source>
        <dbReference type="ARBA" id="ARBA00023012"/>
    </source>
</evidence>
<evidence type="ECO:0000313" key="8">
    <source>
        <dbReference type="Proteomes" id="UP000314616"/>
    </source>
</evidence>
<gene>
    <name evidence="7" type="ORF">FE374_17905</name>
</gene>
<dbReference type="Pfam" id="PF02518">
    <property type="entry name" value="HATPase_c"/>
    <property type="match status" value="1"/>
</dbReference>
<dbReference type="PANTHER" id="PTHR24421">
    <property type="entry name" value="NITRATE/NITRITE SENSOR PROTEIN NARX-RELATED"/>
    <property type="match status" value="1"/>
</dbReference>
<feature type="domain" description="Signal transduction histidine kinase subgroup 3 dimerisation and phosphoacceptor" evidence="6">
    <location>
        <begin position="190"/>
        <end position="252"/>
    </location>
</feature>
<feature type="domain" description="Histidine kinase/HSP90-like ATPase" evidence="5">
    <location>
        <begin position="288"/>
        <end position="373"/>
    </location>
</feature>
<evidence type="ECO:0000256" key="1">
    <source>
        <dbReference type="ARBA" id="ARBA00022679"/>
    </source>
</evidence>
<dbReference type="Pfam" id="PF07730">
    <property type="entry name" value="HisKA_3"/>
    <property type="match status" value="1"/>
</dbReference>
<dbReference type="AlphaFoldDB" id="A0A5B8CAG2"/>
<dbReference type="Gene3D" id="1.20.5.1930">
    <property type="match status" value="1"/>
</dbReference>
<dbReference type="InterPro" id="IPR003594">
    <property type="entry name" value="HATPase_dom"/>
</dbReference>
<reference evidence="7 8" key="1">
    <citation type="submission" date="2019-05" db="EMBL/GenBank/DDBJ databases">
        <title>Georgenia *** sp. nov., and Georgenia *** sp. nov., isolated from the intestinal contents of plateau pika (Ochotona curzoniae) in the Qinghai-Tibet plateau of China.</title>
        <authorList>
            <person name="Tian Z."/>
        </authorList>
    </citation>
    <scope>NUCLEOTIDE SEQUENCE [LARGE SCALE GENOMIC DNA]</scope>
    <source>
        <strain evidence="7 8">Z443</strain>
    </source>
</reference>
<dbReference type="Gene3D" id="3.30.565.10">
    <property type="entry name" value="Histidine kinase-like ATPase, C-terminal domain"/>
    <property type="match status" value="1"/>
</dbReference>
<keyword evidence="2 7" id="KW-0418">Kinase</keyword>
<evidence type="ECO:0000256" key="2">
    <source>
        <dbReference type="ARBA" id="ARBA00022777"/>
    </source>
</evidence>
<feature type="transmembrane region" description="Helical" evidence="4">
    <location>
        <begin position="112"/>
        <end position="132"/>
    </location>
</feature>
<evidence type="ECO:0000313" key="7">
    <source>
        <dbReference type="EMBL" id="QDC26232.1"/>
    </source>
</evidence>
<dbReference type="InterPro" id="IPR011712">
    <property type="entry name" value="Sig_transdc_His_kin_sub3_dim/P"/>
</dbReference>
<proteinExistence type="predicted"/>
<feature type="transmembrane region" description="Helical" evidence="4">
    <location>
        <begin position="91"/>
        <end position="107"/>
    </location>
</feature>
<keyword evidence="3" id="KW-0902">Two-component regulatory system</keyword>
<keyword evidence="4" id="KW-0472">Membrane</keyword>
<dbReference type="InterPro" id="IPR036890">
    <property type="entry name" value="HATPase_C_sf"/>
</dbReference>
<feature type="transmembrane region" description="Helical" evidence="4">
    <location>
        <begin position="39"/>
        <end position="59"/>
    </location>
</feature>
<dbReference type="PANTHER" id="PTHR24421:SF59">
    <property type="entry name" value="OXYGEN SENSOR HISTIDINE KINASE NREB"/>
    <property type="match status" value="1"/>
</dbReference>
<evidence type="ECO:0000259" key="6">
    <source>
        <dbReference type="Pfam" id="PF07730"/>
    </source>
</evidence>
<feature type="transmembrane region" description="Helical" evidence="4">
    <location>
        <begin position="9"/>
        <end position="27"/>
    </location>
</feature>
<keyword evidence="4" id="KW-1133">Transmembrane helix</keyword>
<feature type="transmembrane region" description="Helical" evidence="4">
    <location>
        <begin position="138"/>
        <end position="157"/>
    </location>
</feature>
<accession>A0A5B8CAG2</accession>
<dbReference type="InterPro" id="IPR050482">
    <property type="entry name" value="Sensor_HK_TwoCompSys"/>
</dbReference>
<dbReference type="EMBL" id="CP040915">
    <property type="protein sequence ID" value="QDC26232.1"/>
    <property type="molecule type" value="Genomic_DNA"/>
</dbReference>
<dbReference type="CDD" id="cd16917">
    <property type="entry name" value="HATPase_UhpB-NarQ-NarX-like"/>
    <property type="match status" value="1"/>
</dbReference>
<organism evidence="7 8">
    <name type="scientific">Georgenia yuyongxinii</name>
    <dbReference type="NCBI Taxonomy" id="2589797"/>
    <lineage>
        <taxon>Bacteria</taxon>
        <taxon>Bacillati</taxon>
        <taxon>Actinomycetota</taxon>
        <taxon>Actinomycetes</taxon>
        <taxon>Micrococcales</taxon>
        <taxon>Bogoriellaceae</taxon>
        <taxon>Georgenia</taxon>
    </lineage>
</organism>
<evidence type="ECO:0000256" key="4">
    <source>
        <dbReference type="SAM" id="Phobius"/>
    </source>
</evidence>
<keyword evidence="4" id="KW-0812">Transmembrane</keyword>
<name>A0A5B8CAG2_9MICO</name>
<keyword evidence="1" id="KW-0808">Transferase</keyword>
<dbReference type="RefSeq" id="WP_139930768.1">
    <property type="nucleotide sequence ID" value="NZ_CP040915.1"/>
</dbReference>
<evidence type="ECO:0000259" key="5">
    <source>
        <dbReference type="Pfam" id="PF02518"/>
    </source>
</evidence>
<sequence length="374" mass="38627">MQARDDERLSATTGVVGTLAVGLFALVAGATGDAAPPGAAWWTAYLLYLLVFAVASGIVVPQPRWLPDPAVVAALLVLGLTTWFLDPDLGWTAVLLVVTAAAAAYALTRAAVVAVIAVQTVGIAAGSAVAGVEASANVLITMIYACFMAFAALTVLATRREAAARADLAAAHADLRAATALLGASSREAERLRISRDLHDVVGHRLTALALELEVAAHRATGPAAEHVTRARTIAKDLLADVRVTVGGLREAPGGLETILRELVTDLPGLAVDLEVDEQVPVGERQAVAVVRCVQEIVTNTLRHAKAGYLEIAVVADETGVAVTARDDGRGTAQLRPGHGLVGMTERIEQLGGQLTLDPGPGRGFGVTARIPAT</sequence>
<protein>
    <submittedName>
        <fullName evidence="7">Sensor histidine kinase</fullName>
    </submittedName>
</protein>
<feature type="transmembrane region" description="Helical" evidence="4">
    <location>
        <begin position="66"/>
        <end position="85"/>
    </location>
</feature>
<dbReference type="GO" id="GO:0046983">
    <property type="term" value="F:protein dimerization activity"/>
    <property type="evidence" value="ECO:0007669"/>
    <property type="project" value="InterPro"/>
</dbReference>